<keyword evidence="1" id="KW-0229">DNA integration</keyword>
<dbReference type="GO" id="GO:0015074">
    <property type="term" value="P:DNA integration"/>
    <property type="evidence" value="ECO:0007669"/>
    <property type="project" value="UniProtKB-KW"/>
</dbReference>
<sequence>MTQEINKITKLIAVYARVSTVAQEEEETIHTQLMAVHDFAEKNGYTIVKEYLDDGWSADILARPQLDQLRQDARTKMWEAVLIYDPDRLARKRSYQELVVDELLEAGIETLFVTVPPSKNEEDKVMQSMRAVFTEYEKMKIKERFRIGKLRKVKEGHILTSEAPYGYNYIKRVDNVHGYYEINEEETRVVKMIFDWVTYDKLTIRGIVLKLQELGIQPRKSKRGVWNTSTIGHLLRNTTYIGEACWGKSYAVVPERRINTEKYRRVIKTSRKVRPEEEWIKIPTPVIISAELFADAERQLKENFALSNRNRKNDYLLSGKIWCDCGNRRAGEGPQHGKHLYYRCTGRVHSFPLPNPCVKSGINARLSDELVWSKISELMSSPELLQEQIKNWSDNREDKAESSAIDIAGIKKQIAKSKEEEDRYNKAYGVGLFTVEQLGVYTTPLREKIDALERQVANVAVMERRVSNAELPSLQETEVFCENTRITLQDLNFEAKQAIVRNIIEKVVATKQELQVSGYIPVDNSNKNILLYAIDRHSRAAKRWQIDPL</sequence>
<evidence type="ECO:0000313" key="9">
    <source>
        <dbReference type="Proteomes" id="UP000035656"/>
    </source>
</evidence>
<accession>A0A0G4ASN2</accession>
<dbReference type="InterPro" id="IPR006118">
    <property type="entry name" value="Recombinase_CS"/>
</dbReference>
<dbReference type="PANTHER" id="PTHR30461">
    <property type="entry name" value="DNA-INVERTASE FROM LAMBDOID PROPHAGE"/>
    <property type="match status" value="1"/>
</dbReference>
<dbReference type="PROSITE" id="PS51736">
    <property type="entry name" value="RECOMBINASES_3"/>
    <property type="match status" value="1"/>
</dbReference>
<reference evidence="8 9" key="1">
    <citation type="journal article" date="2015" name="Nature">
        <title>rRNA introns, odd ribosomes, and small enigmatic genomes across a large radiation of phyla.</title>
        <authorList>
            <person name="Brown C.T."/>
            <person name="Hug L.A."/>
            <person name="Thomas B.C."/>
            <person name="Sharon I."/>
            <person name="Castelle C.J."/>
            <person name="Singh A."/>
            <person name="Wilkins M.J."/>
            <person name="Williams K.H."/>
            <person name="Banfield J.F."/>
        </authorList>
    </citation>
    <scope>NUCLEOTIDE SEQUENCE [LARGE SCALE GENOMIC DNA]</scope>
</reference>
<evidence type="ECO:0000313" key="8">
    <source>
        <dbReference type="EMBL" id="AKM77752.1"/>
    </source>
</evidence>
<dbReference type="GO" id="GO:0000150">
    <property type="term" value="F:DNA strand exchange activity"/>
    <property type="evidence" value="ECO:0007669"/>
    <property type="project" value="InterPro"/>
</dbReference>
<protein>
    <submittedName>
        <fullName evidence="8">Site-specific recombinase, resolvase family</fullName>
    </submittedName>
</protein>
<evidence type="ECO:0000256" key="1">
    <source>
        <dbReference type="ARBA" id="ARBA00022908"/>
    </source>
</evidence>
<dbReference type="Pfam" id="PF00239">
    <property type="entry name" value="Resolvase"/>
    <property type="match status" value="1"/>
</dbReference>
<dbReference type="InterPro" id="IPR036162">
    <property type="entry name" value="Resolvase-like_N_sf"/>
</dbReference>
<feature type="domain" description="Recombinase" evidence="7">
    <location>
        <begin position="164"/>
        <end position="306"/>
    </location>
</feature>
<evidence type="ECO:0000256" key="3">
    <source>
        <dbReference type="ARBA" id="ARBA00023172"/>
    </source>
</evidence>
<proteinExistence type="predicted"/>
<dbReference type="CDD" id="cd00338">
    <property type="entry name" value="Ser_Recombinase"/>
    <property type="match status" value="1"/>
</dbReference>
<keyword evidence="2" id="KW-0238">DNA-binding</keyword>
<feature type="domain" description="Resolvase/invertase-type recombinase catalytic" evidence="6">
    <location>
        <begin position="11"/>
        <end position="156"/>
    </location>
</feature>
<dbReference type="PANTHER" id="PTHR30461:SF23">
    <property type="entry name" value="DNA RECOMBINASE-RELATED"/>
    <property type="match status" value="1"/>
</dbReference>
<organism evidence="8 9">
    <name type="scientific">Candidatus Wolfebacteria bacterium GW2011_GWB1_47_1</name>
    <dbReference type="NCBI Taxonomy" id="1619007"/>
    <lineage>
        <taxon>Bacteria</taxon>
        <taxon>Candidatus Wolfeibacteriota</taxon>
    </lineage>
</organism>
<dbReference type="Gene3D" id="3.90.1750.20">
    <property type="entry name" value="Putative Large Serine Recombinase, Chain B, Domain 2"/>
    <property type="match status" value="1"/>
</dbReference>
<dbReference type="InterPro" id="IPR006119">
    <property type="entry name" value="Resolv_N"/>
</dbReference>
<gene>
    <name evidence="8" type="ORF">UX70_C0001G0014</name>
</gene>
<feature type="active site" description="O-(5'-phospho-DNA)-serine intermediate" evidence="4 5">
    <location>
        <position position="19"/>
    </location>
</feature>
<dbReference type="PROSITE" id="PS51737">
    <property type="entry name" value="RECOMBINASE_DNA_BIND"/>
    <property type="match status" value="1"/>
</dbReference>
<keyword evidence="3" id="KW-0233">DNA recombination</keyword>
<dbReference type="Proteomes" id="UP000035656">
    <property type="component" value="Chromosome"/>
</dbReference>
<dbReference type="InterPro" id="IPR050639">
    <property type="entry name" value="SSR_resolvase"/>
</dbReference>
<dbReference type="PROSITE" id="PS00397">
    <property type="entry name" value="RECOMBINASES_1"/>
    <property type="match status" value="1"/>
</dbReference>
<dbReference type="STRING" id="1619007.UX70_C0001G0014"/>
<dbReference type="SUPFAM" id="SSF53041">
    <property type="entry name" value="Resolvase-like"/>
    <property type="match status" value="1"/>
</dbReference>
<dbReference type="EMBL" id="CP011209">
    <property type="protein sequence ID" value="AKM77752.1"/>
    <property type="molecule type" value="Genomic_DNA"/>
</dbReference>
<dbReference type="Gene3D" id="3.40.50.1390">
    <property type="entry name" value="Resolvase, N-terminal catalytic domain"/>
    <property type="match status" value="1"/>
</dbReference>
<evidence type="ECO:0000256" key="4">
    <source>
        <dbReference type="PIRSR" id="PIRSR606118-50"/>
    </source>
</evidence>
<evidence type="ECO:0000256" key="5">
    <source>
        <dbReference type="PROSITE-ProRule" id="PRU10137"/>
    </source>
</evidence>
<evidence type="ECO:0000259" key="6">
    <source>
        <dbReference type="PROSITE" id="PS51736"/>
    </source>
</evidence>
<dbReference type="SMART" id="SM00857">
    <property type="entry name" value="Resolvase"/>
    <property type="match status" value="1"/>
</dbReference>
<evidence type="ECO:0000259" key="7">
    <source>
        <dbReference type="PROSITE" id="PS51737"/>
    </source>
</evidence>
<dbReference type="PATRIC" id="fig|1619007.4.peg.14"/>
<name>A0A0G4ASN2_9BACT</name>
<dbReference type="InterPro" id="IPR011109">
    <property type="entry name" value="DNA_bind_recombinase_dom"/>
</dbReference>
<dbReference type="Pfam" id="PF07508">
    <property type="entry name" value="Recombinase"/>
    <property type="match status" value="1"/>
</dbReference>
<dbReference type="InterPro" id="IPR038109">
    <property type="entry name" value="DNA_bind_recomb_sf"/>
</dbReference>
<dbReference type="AlphaFoldDB" id="A0A0G4ASN2"/>
<evidence type="ECO:0000256" key="2">
    <source>
        <dbReference type="ARBA" id="ARBA00023125"/>
    </source>
</evidence>
<dbReference type="GO" id="GO:0003677">
    <property type="term" value="F:DNA binding"/>
    <property type="evidence" value="ECO:0007669"/>
    <property type="project" value="UniProtKB-KW"/>
</dbReference>
<dbReference type="KEGG" id="pwo:UX70_C0001G0014"/>